<sequence>MSIYKQFPVADLNKNHLQKVQSLEKELRQELGENIVLIAYDEENRQEA</sequence>
<dbReference type="EMBL" id="JAUIYO010000001">
    <property type="protein sequence ID" value="MFK2824586.1"/>
    <property type="molecule type" value="Genomic_DNA"/>
</dbReference>
<name>A0ABW8I7F2_9BACI</name>
<keyword evidence="2" id="KW-1185">Reference proteome</keyword>
<evidence type="ECO:0000313" key="2">
    <source>
        <dbReference type="Proteomes" id="UP001619911"/>
    </source>
</evidence>
<dbReference type="Proteomes" id="UP001619911">
    <property type="component" value="Unassembled WGS sequence"/>
</dbReference>
<organism evidence="1 2">
    <name type="scientific">Bacillus lumedeiriae</name>
    <dbReference type="NCBI Taxonomy" id="3058829"/>
    <lineage>
        <taxon>Bacteria</taxon>
        <taxon>Bacillati</taxon>
        <taxon>Bacillota</taxon>
        <taxon>Bacilli</taxon>
        <taxon>Bacillales</taxon>
        <taxon>Bacillaceae</taxon>
        <taxon>Bacillus</taxon>
    </lineage>
</organism>
<proteinExistence type="predicted"/>
<accession>A0ABW8I7F2</accession>
<reference evidence="1 2" key="1">
    <citation type="submission" date="2023-07" db="EMBL/GenBank/DDBJ databases">
        <title>Bacillus lucianemedeirus sp. nov, a new species isolated from an immunobiological production facility.</title>
        <authorList>
            <person name="Costa L.V."/>
            <person name="Miranda R.V.S.L."/>
            <person name="Brandao M.L.L."/>
            <person name="Reis C.M.F."/>
            <person name="Frazao A.M."/>
            <person name="Cruz F.V."/>
            <person name="Baio P.V.P."/>
            <person name="Veras J.F.C."/>
            <person name="Ramos J.N."/>
            <person name="Vieira V."/>
        </authorList>
    </citation>
    <scope>NUCLEOTIDE SEQUENCE [LARGE SCALE GENOMIC DNA]</scope>
    <source>
        <strain evidence="1 2">B190/17</strain>
    </source>
</reference>
<gene>
    <name evidence="1" type="ORF">QYG89_02590</name>
</gene>
<comment type="caution">
    <text evidence="1">The sequence shown here is derived from an EMBL/GenBank/DDBJ whole genome shotgun (WGS) entry which is preliminary data.</text>
</comment>
<dbReference type="RefSeq" id="WP_404314238.1">
    <property type="nucleotide sequence ID" value="NZ_JAUIYO010000001.1"/>
</dbReference>
<protein>
    <submittedName>
        <fullName evidence="1">Uncharacterized protein</fullName>
    </submittedName>
</protein>
<evidence type="ECO:0000313" key="1">
    <source>
        <dbReference type="EMBL" id="MFK2824586.1"/>
    </source>
</evidence>